<feature type="transmembrane region" description="Helical" evidence="1">
    <location>
        <begin position="5"/>
        <end position="22"/>
    </location>
</feature>
<reference evidence="2 3" key="1">
    <citation type="journal article" date="2023" name="Life. Sci Alliance">
        <title>Evolutionary insights into 3D genome organization and epigenetic landscape of Vigna mungo.</title>
        <authorList>
            <person name="Junaid A."/>
            <person name="Singh B."/>
            <person name="Bhatia S."/>
        </authorList>
    </citation>
    <scope>NUCLEOTIDE SEQUENCE [LARGE SCALE GENOMIC DNA]</scope>
    <source>
        <strain evidence="2">Urdbean</strain>
    </source>
</reference>
<gene>
    <name evidence="2" type="ORF">V8G54_034919</name>
</gene>
<keyword evidence="1" id="KW-1133">Transmembrane helix</keyword>
<keyword evidence="3" id="KW-1185">Reference proteome</keyword>
<keyword evidence="1" id="KW-0472">Membrane</keyword>
<dbReference type="AlphaFoldDB" id="A0AAQ3MEC3"/>
<dbReference type="Proteomes" id="UP001374535">
    <property type="component" value="Chromosome 11"/>
</dbReference>
<sequence>MFPQIVFLNFVATLTPIVPIIIDGCPSNGAHGHGFGLGLFHLLIVLSFVVDVTQLESASPYSGLHPHQCLHASHRHLGLLSHIVSPHQCLQPHQSLQCSQCSSS</sequence>
<organism evidence="2 3">
    <name type="scientific">Vigna mungo</name>
    <name type="common">Black gram</name>
    <name type="synonym">Phaseolus mungo</name>
    <dbReference type="NCBI Taxonomy" id="3915"/>
    <lineage>
        <taxon>Eukaryota</taxon>
        <taxon>Viridiplantae</taxon>
        <taxon>Streptophyta</taxon>
        <taxon>Embryophyta</taxon>
        <taxon>Tracheophyta</taxon>
        <taxon>Spermatophyta</taxon>
        <taxon>Magnoliopsida</taxon>
        <taxon>eudicotyledons</taxon>
        <taxon>Gunneridae</taxon>
        <taxon>Pentapetalae</taxon>
        <taxon>rosids</taxon>
        <taxon>fabids</taxon>
        <taxon>Fabales</taxon>
        <taxon>Fabaceae</taxon>
        <taxon>Papilionoideae</taxon>
        <taxon>50 kb inversion clade</taxon>
        <taxon>NPAAA clade</taxon>
        <taxon>indigoferoid/millettioid clade</taxon>
        <taxon>Phaseoleae</taxon>
        <taxon>Vigna</taxon>
    </lineage>
</organism>
<keyword evidence="1" id="KW-0812">Transmembrane</keyword>
<proteinExistence type="predicted"/>
<evidence type="ECO:0000313" key="3">
    <source>
        <dbReference type="Proteomes" id="UP001374535"/>
    </source>
</evidence>
<protein>
    <submittedName>
        <fullName evidence="2">Uncharacterized protein</fullName>
    </submittedName>
</protein>
<dbReference type="EMBL" id="CP144690">
    <property type="protein sequence ID" value="WVY89405.1"/>
    <property type="molecule type" value="Genomic_DNA"/>
</dbReference>
<evidence type="ECO:0000313" key="2">
    <source>
        <dbReference type="EMBL" id="WVY89405.1"/>
    </source>
</evidence>
<evidence type="ECO:0000256" key="1">
    <source>
        <dbReference type="SAM" id="Phobius"/>
    </source>
</evidence>
<accession>A0AAQ3MEC3</accession>
<name>A0AAQ3MEC3_VIGMU</name>
<feature type="transmembrane region" description="Helical" evidence="1">
    <location>
        <begin position="34"/>
        <end position="52"/>
    </location>
</feature>